<dbReference type="HOGENOM" id="CLU_2393076_0_0_4"/>
<dbReference type="EMBL" id="CP001715">
    <property type="protein sequence ID" value="ACV37195.1"/>
    <property type="molecule type" value="Genomic_DNA"/>
</dbReference>
<organism evidence="1">
    <name type="scientific">Accumulibacter regalis</name>
    <dbReference type="NCBI Taxonomy" id="522306"/>
    <lineage>
        <taxon>Bacteria</taxon>
        <taxon>Pseudomonadati</taxon>
        <taxon>Pseudomonadota</taxon>
        <taxon>Betaproteobacteria</taxon>
        <taxon>Candidatus Accumulibacter</taxon>
    </lineage>
</organism>
<name>C7RMB7_ACCRE</name>
<proteinExistence type="predicted"/>
<dbReference type="InterPro" id="IPR032710">
    <property type="entry name" value="NTF2-like_dom_sf"/>
</dbReference>
<protein>
    <recommendedName>
        <fullName evidence="2">SnoaL-like domain-containing protein</fullName>
    </recommendedName>
</protein>
<dbReference type="KEGG" id="app:CAP2UW1_3949"/>
<dbReference type="SUPFAM" id="SSF54427">
    <property type="entry name" value="NTF2-like"/>
    <property type="match status" value="1"/>
</dbReference>
<reference evidence="1" key="1">
    <citation type="submission" date="2009-08" db="EMBL/GenBank/DDBJ databases">
        <authorList>
            <consortium name="US DOE Joint Genome Institute"/>
            <person name="Lucas S."/>
            <person name="Copeland A."/>
            <person name="Lapidus A."/>
            <person name="Glavina del Rio T."/>
            <person name="Dalin E."/>
            <person name="Tice H."/>
            <person name="Bruce D."/>
            <person name="Barry K."/>
            <person name="Pitluck S."/>
            <person name="Lowry S."/>
            <person name="Larimer F."/>
            <person name="Land M."/>
            <person name="Hauser L."/>
            <person name="Kyrpides N."/>
            <person name="Ivanova N."/>
            <person name="McMahon K.D."/>
            <person name="Hugenholtz P."/>
        </authorList>
    </citation>
    <scope>NUCLEOTIDE SEQUENCE</scope>
    <source>
        <strain evidence="1">UW-1</strain>
    </source>
</reference>
<dbReference type="STRING" id="522306.CAP2UW1_3949"/>
<evidence type="ECO:0008006" key="2">
    <source>
        <dbReference type="Google" id="ProtNLM"/>
    </source>
</evidence>
<accession>C7RMB7</accession>
<evidence type="ECO:0000313" key="1">
    <source>
        <dbReference type="EMBL" id="ACV37195.1"/>
    </source>
</evidence>
<dbReference type="eggNOG" id="COG3631">
    <property type="taxonomic scope" value="Bacteria"/>
</dbReference>
<gene>
    <name evidence="1" type="ordered locus">CAP2UW1_3949</name>
</gene>
<dbReference type="AlphaFoldDB" id="C7RMB7"/>
<sequence length="93" mass="10306">MGAINELLKAMGQPAASPVADNGALLVWERHYRLKGSRRTAAPKVIAEASHLYFDSAGKVTWHRDYWDAAGELYARLPGIGCLMRLRKRKLAA</sequence>
<reference evidence="1" key="2">
    <citation type="submission" date="2009-09" db="EMBL/GenBank/DDBJ databases">
        <title>Complete sequence of chromosome of Candidatus Accumulibacter phosphatis clade IIA str. UW-1.</title>
        <authorList>
            <consortium name="US DOE Joint Genome Institute"/>
            <person name="Martin H.G."/>
            <person name="Ivanova N."/>
            <person name="Kunin V."/>
            <person name="Warnecke F."/>
            <person name="Barry K."/>
            <person name="He S."/>
            <person name="Salamov A."/>
            <person name="Szeto E."/>
            <person name="Dalin E."/>
            <person name="Pangilinan J.L."/>
            <person name="Lapidus A."/>
            <person name="Lowry S."/>
            <person name="Kyrpides N.C."/>
            <person name="McMahon K.D."/>
            <person name="Hugenholtz P."/>
        </authorList>
    </citation>
    <scope>NUCLEOTIDE SEQUENCE [LARGE SCALE GENOMIC DNA]</scope>
    <source>
        <strain evidence="1">UW-1</strain>
    </source>
</reference>